<proteinExistence type="predicted"/>
<sequence length="175" mass="18645">MPHLPLQRGVTLIEVLVAVLIFSVGIAGASSLLVLAARSSHAAYVRTQVVFLAQNMAERMQANLMGVWQGSYDGSYPDASRQDCAAGCTPAQLARHDRGLWSSQLVTFLPPPVHASIACSHAGLAYVPTSGQVALRPPYGGDCKMEVSWSERGSTATASDEQAGAQQTFAWEFQP</sequence>
<keyword evidence="1" id="KW-1133">Transmembrane helix</keyword>
<evidence type="ECO:0000313" key="3">
    <source>
        <dbReference type="Proteomes" id="UP001430193"/>
    </source>
</evidence>
<protein>
    <submittedName>
        <fullName evidence="2">Type IV pilus modification protein PilV</fullName>
    </submittedName>
</protein>
<dbReference type="NCBIfam" id="TIGR02523">
    <property type="entry name" value="type_IV_pilV"/>
    <property type="match status" value="1"/>
</dbReference>
<accession>A0ABS2KKR6</accession>
<dbReference type="RefSeq" id="WP_204633076.1">
    <property type="nucleotide sequence ID" value="NZ_BSOC01000001.1"/>
</dbReference>
<dbReference type="NCBIfam" id="TIGR02532">
    <property type="entry name" value="IV_pilin_GFxxxE"/>
    <property type="match status" value="1"/>
</dbReference>
<reference evidence="2" key="1">
    <citation type="submission" date="2020-10" db="EMBL/GenBank/DDBJ databases">
        <title>Phylogeny of dyella-like bacteria.</title>
        <authorList>
            <person name="Fu J."/>
        </authorList>
    </citation>
    <scope>NUCLEOTIDE SEQUENCE</scope>
    <source>
        <strain evidence="2">DHON07</strain>
    </source>
</reference>
<evidence type="ECO:0000256" key="1">
    <source>
        <dbReference type="SAM" id="Phobius"/>
    </source>
</evidence>
<evidence type="ECO:0000313" key="2">
    <source>
        <dbReference type="EMBL" id="MBM7131515.1"/>
    </source>
</evidence>
<keyword evidence="1" id="KW-0812">Transmembrane</keyword>
<dbReference type="Proteomes" id="UP001430193">
    <property type="component" value="Unassembled WGS sequence"/>
</dbReference>
<dbReference type="Pfam" id="PF07963">
    <property type="entry name" value="N_methyl"/>
    <property type="match status" value="1"/>
</dbReference>
<keyword evidence="1" id="KW-0472">Membrane</keyword>
<keyword evidence="3" id="KW-1185">Reference proteome</keyword>
<gene>
    <name evidence="2" type="primary">pilV</name>
    <name evidence="2" type="ORF">ISS99_18485</name>
</gene>
<organism evidence="2 3">
    <name type="scientific">Dyella mobilis</name>
    <dbReference type="NCBI Taxonomy" id="1849582"/>
    <lineage>
        <taxon>Bacteria</taxon>
        <taxon>Pseudomonadati</taxon>
        <taxon>Pseudomonadota</taxon>
        <taxon>Gammaproteobacteria</taxon>
        <taxon>Lysobacterales</taxon>
        <taxon>Rhodanobacteraceae</taxon>
        <taxon>Dyella</taxon>
    </lineage>
</organism>
<feature type="transmembrane region" description="Helical" evidence="1">
    <location>
        <begin position="12"/>
        <end position="36"/>
    </location>
</feature>
<dbReference type="EMBL" id="JADIKF010000040">
    <property type="protein sequence ID" value="MBM7131515.1"/>
    <property type="molecule type" value="Genomic_DNA"/>
</dbReference>
<dbReference type="InterPro" id="IPR013362">
    <property type="entry name" value="Pilus_4_PilV"/>
</dbReference>
<name>A0ABS2KKR6_9GAMM</name>
<dbReference type="InterPro" id="IPR012902">
    <property type="entry name" value="N_methyl_site"/>
</dbReference>
<comment type="caution">
    <text evidence="2">The sequence shown here is derived from an EMBL/GenBank/DDBJ whole genome shotgun (WGS) entry which is preliminary data.</text>
</comment>